<keyword evidence="2" id="KW-1185">Reference proteome</keyword>
<dbReference type="AlphaFoldDB" id="A0A1I3WK10"/>
<dbReference type="EMBL" id="FOSJ01000008">
    <property type="protein sequence ID" value="SFK06811.1"/>
    <property type="molecule type" value="Genomic_DNA"/>
</dbReference>
<evidence type="ECO:0000313" key="2">
    <source>
        <dbReference type="Proteomes" id="UP000199589"/>
    </source>
</evidence>
<protein>
    <submittedName>
        <fullName evidence="1">Uncharacterized protein</fullName>
    </submittedName>
</protein>
<accession>A0A1I3WK10</accession>
<organism evidence="1 2">
    <name type="scientific">Marinilactibacillus piezotolerans</name>
    <dbReference type="NCBI Taxonomy" id="258723"/>
    <lineage>
        <taxon>Bacteria</taxon>
        <taxon>Bacillati</taxon>
        <taxon>Bacillota</taxon>
        <taxon>Bacilli</taxon>
        <taxon>Lactobacillales</taxon>
        <taxon>Carnobacteriaceae</taxon>
        <taxon>Marinilactibacillus</taxon>
    </lineage>
</organism>
<sequence>MNSKINMTIKLRKNGNLKESNKMFSKLINNYHDNY</sequence>
<name>A0A1I3WK10_9LACT</name>
<gene>
    <name evidence="1" type="ORF">SAMN04488569_100836</name>
</gene>
<proteinExistence type="predicted"/>
<reference evidence="2" key="1">
    <citation type="submission" date="2016-10" db="EMBL/GenBank/DDBJ databases">
        <authorList>
            <person name="Varghese N."/>
            <person name="Submissions S."/>
        </authorList>
    </citation>
    <scope>NUCLEOTIDE SEQUENCE [LARGE SCALE GENOMIC DNA]</scope>
    <source>
        <strain evidence="2">DSM 16108</strain>
    </source>
</reference>
<dbReference type="Proteomes" id="UP000199589">
    <property type="component" value="Unassembled WGS sequence"/>
</dbReference>
<evidence type="ECO:0000313" key="1">
    <source>
        <dbReference type="EMBL" id="SFK06811.1"/>
    </source>
</evidence>